<evidence type="ECO:0000313" key="9">
    <source>
        <dbReference type="Proteomes" id="UP000634136"/>
    </source>
</evidence>
<accession>A0A834SGE6</accession>
<feature type="transmembrane region" description="Helical" evidence="7">
    <location>
        <begin position="242"/>
        <end position="261"/>
    </location>
</feature>
<dbReference type="Pfam" id="PF05078">
    <property type="entry name" value="DUF679"/>
    <property type="match status" value="1"/>
</dbReference>
<comment type="caution">
    <text evidence="8">The sequence shown here is derived from an EMBL/GenBank/DDBJ whole genome shotgun (WGS) entry which is preliminary data.</text>
</comment>
<keyword evidence="5 7" id="KW-0472">Membrane</keyword>
<keyword evidence="9" id="KW-1185">Reference proteome</keyword>
<dbReference type="InterPro" id="IPR007770">
    <property type="entry name" value="DMP"/>
</dbReference>
<gene>
    <name evidence="8" type="ORF">G2W53_042103</name>
</gene>
<evidence type="ECO:0000256" key="7">
    <source>
        <dbReference type="SAM" id="Phobius"/>
    </source>
</evidence>
<keyword evidence="3 7" id="KW-0812">Transmembrane</keyword>
<dbReference type="GO" id="GO:0010256">
    <property type="term" value="P:endomembrane system organization"/>
    <property type="evidence" value="ECO:0007669"/>
    <property type="project" value="TreeGrafter"/>
</dbReference>
<dbReference type="GO" id="GO:0005737">
    <property type="term" value="C:cytoplasm"/>
    <property type="evidence" value="ECO:0007669"/>
    <property type="project" value="UniProtKB-ARBA"/>
</dbReference>
<evidence type="ECO:0000256" key="3">
    <source>
        <dbReference type="ARBA" id="ARBA00022692"/>
    </source>
</evidence>
<feature type="transmembrane region" description="Helical" evidence="7">
    <location>
        <begin position="204"/>
        <end position="222"/>
    </location>
</feature>
<dbReference type="EMBL" id="JAAIUW010000013">
    <property type="protein sequence ID" value="KAF7802992.1"/>
    <property type="molecule type" value="Genomic_DNA"/>
</dbReference>
<organism evidence="8 9">
    <name type="scientific">Senna tora</name>
    <dbReference type="NCBI Taxonomy" id="362788"/>
    <lineage>
        <taxon>Eukaryota</taxon>
        <taxon>Viridiplantae</taxon>
        <taxon>Streptophyta</taxon>
        <taxon>Embryophyta</taxon>
        <taxon>Tracheophyta</taxon>
        <taxon>Spermatophyta</taxon>
        <taxon>Magnoliopsida</taxon>
        <taxon>eudicotyledons</taxon>
        <taxon>Gunneridae</taxon>
        <taxon>Pentapetalae</taxon>
        <taxon>rosids</taxon>
        <taxon>fabids</taxon>
        <taxon>Fabales</taxon>
        <taxon>Fabaceae</taxon>
        <taxon>Caesalpinioideae</taxon>
        <taxon>Cassia clade</taxon>
        <taxon>Senna</taxon>
    </lineage>
</organism>
<comment type="similarity">
    <text evidence="2">Belongs to the plant DMP1 protein family.</text>
</comment>
<sequence>MRGRSRVSLRIWVSSNSRGVEGFDDDDDDDIVDYNNGNEREGLKHSASGNGIKVYNSITPLPPPPPDHDYEDPQMTSSGPTTAGGGGGRKRRAVAKGVQKTLSKTSMLVNFLPTGTLLTFEMVLPAITKAGNCASSHVHALMLHVLLSLCALSCFFFHFTDSFRGPDGAVYYGLVTPKGLSVFRAGLKDDVEVPRDDERFKAGLTDFVHAVMSAMVFVAIAFSDHRVTDCLFPGHQKEMDQVMESFPLMVGIVCSALFLVFPTSRHGVGCMSP</sequence>
<comment type="subcellular location">
    <subcellularLocation>
        <location evidence="1">Membrane</location>
        <topology evidence="1">Multi-pass membrane protein</topology>
    </subcellularLocation>
</comment>
<dbReference type="Proteomes" id="UP000634136">
    <property type="component" value="Unassembled WGS sequence"/>
</dbReference>
<evidence type="ECO:0000256" key="2">
    <source>
        <dbReference type="ARBA" id="ARBA00008707"/>
    </source>
</evidence>
<dbReference type="PANTHER" id="PTHR31621:SF11">
    <property type="entry name" value="PROTEIN DMP8-RELATED"/>
    <property type="match status" value="1"/>
</dbReference>
<proteinExistence type="inferred from homology"/>
<protein>
    <submittedName>
        <fullName evidence="8">Protein DMP8-like</fullName>
    </submittedName>
</protein>
<keyword evidence="4 7" id="KW-1133">Transmembrane helix</keyword>
<feature type="transmembrane region" description="Helical" evidence="7">
    <location>
        <begin position="108"/>
        <end position="128"/>
    </location>
</feature>
<dbReference type="AlphaFoldDB" id="A0A834SGE6"/>
<feature type="region of interest" description="Disordered" evidence="6">
    <location>
        <begin position="58"/>
        <end position="94"/>
    </location>
</feature>
<dbReference type="OrthoDB" id="762629at2759"/>
<evidence type="ECO:0000256" key="6">
    <source>
        <dbReference type="SAM" id="MobiDB-lite"/>
    </source>
</evidence>
<dbReference type="PANTHER" id="PTHR31621">
    <property type="entry name" value="PROTEIN DMP3"/>
    <property type="match status" value="1"/>
</dbReference>
<evidence type="ECO:0000256" key="1">
    <source>
        <dbReference type="ARBA" id="ARBA00004141"/>
    </source>
</evidence>
<feature type="transmembrane region" description="Helical" evidence="7">
    <location>
        <begin position="140"/>
        <end position="159"/>
    </location>
</feature>
<name>A0A834SGE6_9FABA</name>
<evidence type="ECO:0000256" key="4">
    <source>
        <dbReference type="ARBA" id="ARBA00022989"/>
    </source>
</evidence>
<evidence type="ECO:0000256" key="5">
    <source>
        <dbReference type="ARBA" id="ARBA00023136"/>
    </source>
</evidence>
<reference evidence="8" key="1">
    <citation type="submission" date="2020-09" db="EMBL/GenBank/DDBJ databases">
        <title>Genome-Enabled Discovery of Anthraquinone Biosynthesis in Senna tora.</title>
        <authorList>
            <person name="Kang S.-H."/>
            <person name="Pandey R.P."/>
            <person name="Lee C.-M."/>
            <person name="Sim J.-S."/>
            <person name="Jeong J.-T."/>
            <person name="Choi B.-S."/>
            <person name="Jung M."/>
            <person name="Ginzburg D."/>
            <person name="Zhao K."/>
            <person name="Won S.Y."/>
            <person name="Oh T.-J."/>
            <person name="Yu Y."/>
            <person name="Kim N.-H."/>
            <person name="Lee O.R."/>
            <person name="Lee T.-H."/>
            <person name="Bashyal P."/>
            <person name="Kim T.-S."/>
            <person name="Lee W.-H."/>
            <person name="Kawkins C."/>
            <person name="Kim C.-K."/>
            <person name="Kim J.S."/>
            <person name="Ahn B.O."/>
            <person name="Rhee S.Y."/>
            <person name="Sohng J.K."/>
        </authorList>
    </citation>
    <scope>NUCLEOTIDE SEQUENCE</scope>
    <source>
        <tissue evidence="8">Leaf</tissue>
    </source>
</reference>
<evidence type="ECO:0000313" key="8">
    <source>
        <dbReference type="EMBL" id="KAF7802992.1"/>
    </source>
</evidence>
<dbReference type="GO" id="GO:0016020">
    <property type="term" value="C:membrane"/>
    <property type="evidence" value="ECO:0007669"/>
    <property type="project" value="UniProtKB-SubCell"/>
</dbReference>